<accession>A0A2C9UVB4</accession>
<reference evidence="1" key="1">
    <citation type="submission" date="2016-02" db="EMBL/GenBank/DDBJ databases">
        <title>WGS assembly of Manihot esculenta.</title>
        <authorList>
            <person name="Bredeson J.V."/>
            <person name="Prochnik S.E."/>
            <person name="Lyons J.B."/>
            <person name="Schmutz J."/>
            <person name="Grimwood J."/>
            <person name="Vrebalov J."/>
            <person name="Bart R.S."/>
            <person name="Amuge T."/>
            <person name="Ferguson M.E."/>
            <person name="Green R."/>
            <person name="Putnam N."/>
            <person name="Stites J."/>
            <person name="Rounsley S."/>
            <person name="Rokhsar D.S."/>
        </authorList>
    </citation>
    <scope>NUCLEOTIDE SEQUENCE [LARGE SCALE GENOMIC DNA]</scope>
    <source>
        <tissue evidence="1">Leaf</tissue>
    </source>
</reference>
<sequence>MCVVCDPIASQVVNSQSQLQMQTLKAFLYSENIQEPFKSKKQLAF</sequence>
<organism evidence="1">
    <name type="scientific">Manihot esculenta</name>
    <name type="common">Cassava</name>
    <name type="synonym">Jatropha manihot</name>
    <dbReference type="NCBI Taxonomy" id="3983"/>
    <lineage>
        <taxon>Eukaryota</taxon>
        <taxon>Viridiplantae</taxon>
        <taxon>Streptophyta</taxon>
        <taxon>Embryophyta</taxon>
        <taxon>Tracheophyta</taxon>
        <taxon>Spermatophyta</taxon>
        <taxon>Magnoliopsida</taxon>
        <taxon>eudicotyledons</taxon>
        <taxon>Gunneridae</taxon>
        <taxon>Pentapetalae</taxon>
        <taxon>rosids</taxon>
        <taxon>fabids</taxon>
        <taxon>Malpighiales</taxon>
        <taxon>Euphorbiaceae</taxon>
        <taxon>Crotonoideae</taxon>
        <taxon>Manihoteae</taxon>
        <taxon>Manihot</taxon>
    </lineage>
</organism>
<protein>
    <submittedName>
        <fullName evidence="1">Uncharacterized protein</fullName>
    </submittedName>
</protein>
<name>A0A2C9UVB4_MANES</name>
<proteinExistence type="predicted"/>
<evidence type="ECO:0000313" key="1">
    <source>
        <dbReference type="EMBL" id="OAY35418.1"/>
    </source>
</evidence>
<gene>
    <name evidence="1" type="ORF">MANES_12G100400</name>
</gene>
<dbReference type="AlphaFoldDB" id="A0A2C9UVB4"/>
<dbReference type="EMBL" id="CM004398">
    <property type="protein sequence ID" value="OAY35418.1"/>
    <property type="molecule type" value="Genomic_DNA"/>
</dbReference>